<name>A0A2K9PTA4_9FLAO</name>
<dbReference type="AlphaFoldDB" id="A0A2K9PTA4"/>
<accession>A0A2K9PTA4</accession>
<evidence type="ECO:0000313" key="2">
    <source>
        <dbReference type="Proteomes" id="UP000235826"/>
    </source>
</evidence>
<reference evidence="1 2" key="1">
    <citation type="submission" date="2018-01" db="EMBL/GenBank/DDBJ databases">
        <title>Complete genome sequence of Flavivirga eckloniae ECD14 isolated from seaweed Ecklonia cava.</title>
        <authorList>
            <person name="Lee J.H."/>
            <person name="Baik K.S."/>
            <person name="Seong C.N."/>
        </authorList>
    </citation>
    <scope>NUCLEOTIDE SEQUENCE [LARGE SCALE GENOMIC DNA]</scope>
    <source>
        <strain evidence="1 2">ECD14</strain>
    </source>
</reference>
<keyword evidence="1" id="KW-0808">Transferase</keyword>
<keyword evidence="2" id="KW-1185">Reference proteome</keyword>
<dbReference type="PANTHER" id="PTHR40036:SF1">
    <property type="entry name" value="MACROCIN O-METHYLTRANSFERASE"/>
    <property type="match status" value="1"/>
</dbReference>
<dbReference type="GO" id="GO:0008168">
    <property type="term" value="F:methyltransferase activity"/>
    <property type="evidence" value="ECO:0007669"/>
    <property type="project" value="UniProtKB-KW"/>
</dbReference>
<gene>
    <name evidence="1" type="ORF">C1H87_16895</name>
</gene>
<dbReference type="PANTHER" id="PTHR40036">
    <property type="entry name" value="MACROCIN O-METHYLTRANSFERASE"/>
    <property type="match status" value="1"/>
</dbReference>
<evidence type="ECO:0000313" key="1">
    <source>
        <dbReference type="EMBL" id="AUP80292.1"/>
    </source>
</evidence>
<protein>
    <submittedName>
        <fullName evidence="1">Macrocin O-methyltransferase</fullName>
    </submittedName>
</protein>
<dbReference type="InterPro" id="IPR008884">
    <property type="entry name" value="TylF_MeTrfase"/>
</dbReference>
<dbReference type="EMBL" id="CP025791">
    <property type="protein sequence ID" value="AUP80292.1"/>
    <property type="molecule type" value="Genomic_DNA"/>
</dbReference>
<proteinExistence type="predicted"/>
<dbReference type="GO" id="GO:0032259">
    <property type="term" value="P:methylation"/>
    <property type="evidence" value="ECO:0007669"/>
    <property type="project" value="UniProtKB-KW"/>
</dbReference>
<dbReference type="Proteomes" id="UP000235826">
    <property type="component" value="Chromosome"/>
</dbReference>
<dbReference type="Pfam" id="PF05711">
    <property type="entry name" value="TylF"/>
    <property type="match status" value="1"/>
</dbReference>
<keyword evidence="1" id="KW-0489">Methyltransferase</keyword>
<dbReference type="KEGG" id="fek:C1H87_16895"/>
<organism evidence="1 2">
    <name type="scientific">Flavivirga eckloniae</name>
    <dbReference type="NCBI Taxonomy" id="1803846"/>
    <lineage>
        <taxon>Bacteria</taxon>
        <taxon>Pseudomonadati</taxon>
        <taxon>Bacteroidota</taxon>
        <taxon>Flavobacteriia</taxon>
        <taxon>Flavobacteriales</taxon>
        <taxon>Flavobacteriaceae</taxon>
        <taxon>Flavivirga</taxon>
    </lineage>
</organism>
<dbReference type="SUPFAM" id="SSF53335">
    <property type="entry name" value="S-adenosyl-L-methionine-dependent methyltransferases"/>
    <property type="match status" value="1"/>
</dbReference>
<sequence>MPFHPFLSKTKLYNPIKSISKPFHVIFKYMEFVAFMSENRNKGKINDYYNKSAAYKNRFQLHDKILSELKNKPVFYYEFGVAGGDMIKKWSETNKVKESRFIGFDSFEGLPESWEDKKAGHFDQKGNFPDVNNDTRVRFVKGWFQDSVYDTLKDCDFNEQCVYHLDADLFSSTLYVLFQIFPKLKANDILIFDEFSSHDHEFEAFELFKKCINDKWQFEFIGAVNNYRQVAFILK</sequence>
<dbReference type="Gene3D" id="3.40.50.150">
    <property type="entry name" value="Vaccinia Virus protein VP39"/>
    <property type="match status" value="1"/>
</dbReference>
<dbReference type="InterPro" id="IPR029063">
    <property type="entry name" value="SAM-dependent_MTases_sf"/>
</dbReference>